<feature type="compositionally biased region" description="Basic and acidic residues" evidence="10">
    <location>
        <begin position="374"/>
        <end position="390"/>
    </location>
</feature>
<dbReference type="Pfam" id="PF09309">
    <property type="entry name" value="FCP1_C"/>
    <property type="match status" value="1"/>
</dbReference>
<feature type="domain" description="FCP1 homology" evidence="12">
    <location>
        <begin position="154"/>
        <end position="318"/>
    </location>
</feature>
<dbReference type="PROSITE" id="PS50969">
    <property type="entry name" value="FCP1"/>
    <property type="match status" value="1"/>
</dbReference>
<feature type="compositionally biased region" description="Basic and acidic residues" evidence="10">
    <location>
        <begin position="398"/>
        <end position="435"/>
    </location>
</feature>
<dbReference type="EC" id="3.1.3.16" evidence="2 9"/>
<feature type="domain" description="BRCT" evidence="11">
    <location>
        <begin position="580"/>
        <end position="673"/>
    </location>
</feature>
<dbReference type="InterPro" id="IPR023214">
    <property type="entry name" value="HAD_sf"/>
</dbReference>
<evidence type="ECO:0000256" key="3">
    <source>
        <dbReference type="ARBA" id="ARBA00022801"/>
    </source>
</evidence>
<gene>
    <name evidence="13" type="ORF">TGEB3V08_LOCUS10137</name>
</gene>
<dbReference type="SMART" id="SM00292">
    <property type="entry name" value="BRCT"/>
    <property type="match status" value="1"/>
</dbReference>
<dbReference type="Pfam" id="PF00533">
    <property type="entry name" value="BRCT"/>
    <property type="match status" value="1"/>
</dbReference>
<comment type="catalytic activity">
    <reaction evidence="7 9">
        <text>O-phospho-L-seryl-[protein] + H2O = L-seryl-[protein] + phosphate</text>
        <dbReference type="Rhea" id="RHEA:20629"/>
        <dbReference type="Rhea" id="RHEA-COMP:9863"/>
        <dbReference type="Rhea" id="RHEA-COMP:11604"/>
        <dbReference type="ChEBI" id="CHEBI:15377"/>
        <dbReference type="ChEBI" id="CHEBI:29999"/>
        <dbReference type="ChEBI" id="CHEBI:43474"/>
        <dbReference type="ChEBI" id="CHEBI:83421"/>
        <dbReference type="EC" id="3.1.3.16"/>
    </reaction>
</comment>
<evidence type="ECO:0000256" key="5">
    <source>
        <dbReference type="ARBA" id="ARBA00023242"/>
    </source>
</evidence>
<feature type="compositionally biased region" description="Basic and acidic residues" evidence="10">
    <location>
        <begin position="486"/>
        <end position="515"/>
    </location>
</feature>
<evidence type="ECO:0000256" key="1">
    <source>
        <dbReference type="ARBA" id="ARBA00004123"/>
    </source>
</evidence>
<dbReference type="FunFam" id="3.40.50.1000:FF:000040">
    <property type="entry name" value="RNA polymerase II subunit A C-terminal domain phosphatase"/>
    <property type="match status" value="1"/>
</dbReference>
<evidence type="ECO:0000259" key="12">
    <source>
        <dbReference type="PROSITE" id="PS50969"/>
    </source>
</evidence>
<feature type="compositionally biased region" description="Acidic residues" evidence="10">
    <location>
        <begin position="356"/>
        <end position="373"/>
    </location>
</feature>
<dbReference type="PROSITE" id="PS50172">
    <property type="entry name" value="BRCT"/>
    <property type="match status" value="1"/>
</dbReference>
<dbReference type="SMART" id="SM00577">
    <property type="entry name" value="CPDc"/>
    <property type="match status" value="1"/>
</dbReference>
<feature type="compositionally biased region" description="Low complexity" evidence="10">
    <location>
        <begin position="761"/>
        <end position="770"/>
    </location>
</feature>
<dbReference type="InterPro" id="IPR011053">
    <property type="entry name" value="Single_hybrid_motif"/>
</dbReference>
<dbReference type="InterPro" id="IPR039189">
    <property type="entry name" value="Fcp1"/>
</dbReference>
<evidence type="ECO:0000256" key="6">
    <source>
        <dbReference type="ARBA" id="ARBA00040602"/>
    </source>
</evidence>
<comment type="catalytic activity">
    <reaction evidence="8 9">
        <text>O-phospho-L-threonyl-[protein] + H2O = L-threonyl-[protein] + phosphate</text>
        <dbReference type="Rhea" id="RHEA:47004"/>
        <dbReference type="Rhea" id="RHEA-COMP:11060"/>
        <dbReference type="Rhea" id="RHEA-COMP:11605"/>
        <dbReference type="ChEBI" id="CHEBI:15377"/>
        <dbReference type="ChEBI" id="CHEBI:30013"/>
        <dbReference type="ChEBI" id="CHEBI:43474"/>
        <dbReference type="ChEBI" id="CHEBI:61977"/>
        <dbReference type="EC" id="3.1.3.16"/>
    </reaction>
</comment>
<proteinExistence type="predicted"/>
<dbReference type="GO" id="GO:0008420">
    <property type="term" value="F:RNA polymerase II CTD heptapeptide repeat phosphatase activity"/>
    <property type="evidence" value="ECO:0007669"/>
    <property type="project" value="UniProtKB-UniRule"/>
</dbReference>
<dbReference type="InterPro" id="IPR015388">
    <property type="entry name" value="FCP1_C"/>
</dbReference>
<dbReference type="Gene3D" id="2.40.50.100">
    <property type="match status" value="1"/>
</dbReference>
<dbReference type="InterPro" id="IPR001357">
    <property type="entry name" value="BRCT_dom"/>
</dbReference>
<dbReference type="SUPFAM" id="SSF52113">
    <property type="entry name" value="BRCT domain"/>
    <property type="match status" value="1"/>
</dbReference>
<dbReference type="PANTHER" id="PTHR23081:SF36">
    <property type="entry name" value="RNA POLYMERASE II SUBUNIT A C-TERMINAL DOMAIN PHOSPHATASE"/>
    <property type="match status" value="1"/>
</dbReference>
<dbReference type="Gene3D" id="3.40.50.1000">
    <property type="entry name" value="HAD superfamily/HAD-like"/>
    <property type="match status" value="1"/>
</dbReference>
<dbReference type="CDD" id="cd07521">
    <property type="entry name" value="HAD_FCP1-like"/>
    <property type="match status" value="1"/>
</dbReference>
<evidence type="ECO:0000256" key="4">
    <source>
        <dbReference type="ARBA" id="ARBA00022912"/>
    </source>
</evidence>
<dbReference type="InterPro" id="IPR011947">
    <property type="entry name" value="FCP1_euk"/>
</dbReference>
<sequence length="854" mass="95590">MGANTEVIILRTTKPVKILKWKVKEGTVLSVGRVILLYGSNTCKEQLKLKAAHGGTVRKLLVREDDIVHPGEGLLKMEPCTHPTVMKDMCAECGADLRQEDQQLLNASVPMVHSIPELKVSQETFFYSVYQLANALILFQQAQIIGKADEERLLKERKLVLLVDLDQTLIHTTNDNIPPNLKDVYHFQLHGTSSPWYHTRLRPGTHKFLKEISYLYELHICTFGSRNYAHMIAMFLDHDGQYFSHRILSRDECFSPHSKTANLKSLFPCGDNMVCIIDDREDVWNNAPNLIHVKPYHFFQHTGDINAPPGLAKQENDDKEGYDFSRMGESGSPENKLLSEQNGSEVQVNNTTGEINEAEERDEEEIVQIEELNELEKEQDIVVDENKQAEEREENEETRDGSEMKDQETNDVKEVEGSTKEPSEESQESSEHESGDKEEESEGCSVDIASDLALSNDRTDSEVCENGDAAIKKEGVEESNSGEVTKPGDSETEKSENGTDVVQDKKTGNKSDVGDKTNMADASDMGHKSKGEDDLVEVEDGDDYLLYLEEILRTIHRAFYQLYDQLDGEVPDLKTVVPYVRRKVLAGTSLVLSGLVPTHVPLQKSRPYLVAKSLGATVTAEITPQTTHLVAVRPGTAKVNSARRIKGLLMVTSDWLWSCAERWERVDERLFPLGRKVSVKRHPPPHCGSPELLSSQPLPAVRQRTPSGRFMDTINPLMSFSPEDIANMDREVEDIFNESESENERERPTKQLPSIPEEDSSSSSSSADSLAGEHPHGWGKLTTAARKRGTGTESDEEDMPSAKFRRGEALPSDLDLGEEEDSVGSNDPPDEVDDGDWNMMGAELEREFLSGNQE</sequence>
<reference evidence="13" key="1">
    <citation type="submission" date="2020-11" db="EMBL/GenBank/DDBJ databases">
        <authorList>
            <person name="Tran Van P."/>
        </authorList>
    </citation>
    <scope>NUCLEOTIDE SEQUENCE</scope>
</reference>
<feature type="region of interest" description="Disordered" evidence="10">
    <location>
        <begin position="307"/>
        <end position="532"/>
    </location>
</feature>
<dbReference type="EMBL" id="OE845371">
    <property type="protein sequence ID" value="CAD7607200.1"/>
    <property type="molecule type" value="Genomic_DNA"/>
</dbReference>
<keyword evidence="3 9" id="KW-0378">Hydrolase</keyword>
<evidence type="ECO:0000256" key="7">
    <source>
        <dbReference type="ARBA" id="ARBA00047761"/>
    </source>
</evidence>
<keyword evidence="5 9" id="KW-0539">Nucleus</keyword>
<accession>A0A7R9K6U0</accession>
<dbReference type="FunFam" id="3.40.50.10190:FF:000007">
    <property type="entry name" value="RNA polymerase II subunit A C-terminal domain phosphatase"/>
    <property type="match status" value="1"/>
</dbReference>
<dbReference type="InterPro" id="IPR004274">
    <property type="entry name" value="FCP1_dom"/>
</dbReference>
<dbReference type="Pfam" id="PF03031">
    <property type="entry name" value="NIF"/>
    <property type="match status" value="1"/>
</dbReference>
<dbReference type="Gene3D" id="1.10.287.10">
    <property type="entry name" value="S15/NS1, RNA-binding"/>
    <property type="match status" value="1"/>
</dbReference>
<name>A0A7R9K6U0_TIMGE</name>
<feature type="compositionally biased region" description="Polar residues" evidence="10">
    <location>
        <begin position="338"/>
        <end position="353"/>
    </location>
</feature>
<dbReference type="AlphaFoldDB" id="A0A7R9K6U0"/>
<dbReference type="CDD" id="cd17729">
    <property type="entry name" value="BRCT_CTDP1"/>
    <property type="match status" value="1"/>
</dbReference>
<comment type="function">
    <text evidence="9">This promotes the activity of RNA polymerase II.</text>
</comment>
<evidence type="ECO:0000256" key="8">
    <source>
        <dbReference type="ARBA" id="ARBA00048336"/>
    </source>
</evidence>
<dbReference type="Gene3D" id="3.40.50.10190">
    <property type="entry name" value="BRCT domain"/>
    <property type="match status" value="1"/>
</dbReference>
<dbReference type="InterPro" id="IPR036412">
    <property type="entry name" value="HAD-like_sf"/>
</dbReference>
<keyword evidence="4" id="KW-0904">Protein phosphatase</keyword>
<feature type="region of interest" description="Disordered" evidence="10">
    <location>
        <begin position="680"/>
        <end position="699"/>
    </location>
</feature>
<dbReference type="SUPFAM" id="SSF56784">
    <property type="entry name" value="HAD-like"/>
    <property type="match status" value="1"/>
</dbReference>
<evidence type="ECO:0000256" key="2">
    <source>
        <dbReference type="ARBA" id="ARBA00013081"/>
    </source>
</evidence>
<evidence type="ECO:0000313" key="13">
    <source>
        <dbReference type="EMBL" id="CAD7607200.1"/>
    </source>
</evidence>
<dbReference type="InterPro" id="IPR036420">
    <property type="entry name" value="BRCT_dom_sf"/>
</dbReference>
<dbReference type="PANTHER" id="PTHR23081">
    <property type="entry name" value="RNA POLYMERASE II CTD PHOSPHATASE"/>
    <property type="match status" value="1"/>
</dbReference>
<dbReference type="SUPFAM" id="SSF51230">
    <property type="entry name" value="Single hybrid motif"/>
    <property type="match status" value="1"/>
</dbReference>
<evidence type="ECO:0000256" key="9">
    <source>
        <dbReference type="RuleBase" id="RU366066"/>
    </source>
</evidence>
<feature type="region of interest" description="Disordered" evidence="10">
    <location>
        <begin position="736"/>
        <end position="841"/>
    </location>
</feature>
<protein>
    <recommendedName>
        <fullName evidence="6 9">RNA polymerase II subunit A C-terminal domain phosphatase</fullName>
        <ecNumber evidence="2 9">3.1.3.16</ecNumber>
    </recommendedName>
</protein>
<dbReference type="NCBIfam" id="TIGR02250">
    <property type="entry name" value="FCP1_euk"/>
    <property type="match status" value="1"/>
</dbReference>
<organism evidence="13">
    <name type="scientific">Timema genevievae</name>
    <name type="common">Walking stick</name>
    <dbReference type="NCBI Taxonomy" id="629358"/>
    <lineage>
        <taxon>Eukaryota</taxon>
        <taxon>Metazoa</taxon>
        <taxon>Ecdysozoa</taxon>
        <taxon>Arthropoda</taxon>
        <taxon>Hexapoda</taxon>
        <taxon>Insecta</taxon>
        <taxon>Pterygota</taxon>
        <taxon>Neoptera</taxon>
        <taxon>Polyneoptera</taxon>
        <taxon>Phasmatodea</taxon>
        <taxon>Timematodea</taxon>
        <taxon>Timematoidea</taxon>
        <taxon>Timematidae</taxon>
        <taxon>Timema</taxon>
    </lineage>
</organism>
<comment type="subcellular location">
    <subcellularLocation>
        <location evidence="1 9">Nucleus</location>
    </subcellularLocation>
</comment>
<feature type="compositionally biased region" description="Basic and acidic residues" evidence="10">
    <location>
        <begin position="314"/>
        <end position="323"/>
    </location>
</feature>
<feature type="compositionally biased region" description="Acidic residues" evidence="10">
    <location>
        <begin position="815"/>
        <end position="836"/>
    </location>
</feature>
<evidence type="ECO:0000259" key="11">
    <source>
        <dbReference type="PROSITE" id="PS50172"/>
    </source>
</evidence>
<evidence type="ECO:0000256" key="10">
    <source>
        <dbReference type="SAM" id="MobiDB-lite"/>
    </source>
</evidence>
<dbReference type="GO" id="GO:0005634">
    <property type="term" value="C:nucleus"/>
    <property type="evidence" value="ECO:0007669"/>
    <property type="project" value="UniProtKB-SubCell"/>
</dbReference>